<feature type="domain" description="NADP-dependent oxidoreductase" evidence="1">
    <location>
        <begin position="34"/>
        <end position="300"/>
    </location>
</feature>
<dbReference type="SUPFAM" id="SSF51430">
    <property type="entry name" value="NAD(P)-linked oxidoreductase"/>
    <property type="match status" value="1"/>
</dbReference>
<dbReference type="PANTHER" id="PTHR43312:SF1">
    <property type="entry name" value="NADP-DEPENDENT OXIDOREDUCTASE DOMAIN-CONTAINING PROTEIN"/>
    <property type="match status" value="1"/>
</dbReference>
<dbReference type="PANTHER" id="PTHR43312">
    <property type="entry name" value="D-THREO-ALDOSE 1-DEHYDROGENASE"/>
    <property type="match status" value="1"/>
</dbReference>
<dbReference type="InterPro" id="IPR036812">
    <property type="entry name" value="NAD(P)_OxRdtase_dom_sf"/>
</dbReference>
<proteinExistence type="predicted"/>
<dbReference type="AlphaFoldDB" id="A0A1K1MQD8"/>
<dbReference type="STRING" id="76595.SAMN05660313_00795"/>
<dbReference type="Pfam" id="PF00248">
    <property type="entry name" value="Aldo_ket_red"/>
    <property type="match status" value="1"/>
</dbReference>
<dbReference type="Proteomes" id="UP000183257">
    <property type="component" value="Unassembled WGS sequence"/>
</dbReference>
<name>A0A1K1MQD8_9FLAO</name>
<dbReference type="RefSeq" id="WP_072302448.1">
    <property type="nucleotide sequence ID" value="NZ_FPIY01000001.1"/>
</dbReference>
<dbReference type="InterPro" id="IPR053135">
    <property type="entry name" value="AKR2_Oxidoreductase"/>
</dbReference>
<keyword evidence="3" id="KW-1185">Reference proteome</keyword>
<evidence type="ECO:0000259" key="1">
    <source>
        <dbReference type="Pfam" id="PF00248"/>
    </source>
</evidence>
<organism evidence="2 3">
    <name type="scientific">Cellulophaga fucicola</name>
    <dbReference type="NCBI Taxonomy" id="76595"/>
    <lineage>
        <taxon>Bacteria</taxon>
        <taxon>Pseudomonadati</taxon>
        <taxon>Bacteroidota</taxon>
        <taxon>Flavobacteriia</taxon>
        <taxon>Flavobacteriales</taxon>
        <taxon>Flavobacteriaceae</taxon>
        <taxon>Cellulophaga</taxon>
    </lineage>
</organism>
<reference evidence="3" key="1">
    <citation type="submission" date="2016-11" db="EMBL/GenBank/DDBJ databases">
        <authorList>
            <person name="Varghese N."/>
            <person name="Submissions S."/>
        </authorList>
    </citation>
    <scope>NUCLEOTIDE SEQUENCE [LARGE SCALE GENOMIC DNA]</scope>
    <source>
        <strain evidence="3">DSM 24786</strain>
    </source>
</reference>
<dbReference type="EMBL" id="FPIY01000001">
    <property type="protein sequence ID" value="SFW25289.1"/>
    <property type="molecule type" value="Genomic_DNA"/>
</dbReference>
<evidence type="ECO:0000313" key="3">
    <source>
        <dbReference type="Proteomes" id="UP000183257"/>
    </source>
</evidence>
<gene>
    <name evidence="2" type="ORF">SAMN05660313_00795</name>
</gene>
<dbReference type="OrthoDB" id="9773828at2"/>
<accession>A0A1K1MQD8</accession>
<evidence type="ECO:0000313" key="2">
    <source>
        <dbReference type="EMBL" id="SFW25289.1"/>
    </source>
</evidence>
<dbReference type="Gene3D" id="3.20.20.100">
    <property type="entry name" value="NADP-dependent oxidoreductase domain"/>
    <property type="match status" value="1"/>
</dbReference>
<protein>
    <submittedName>
        <fullName evidence="2">Predicted oxidoreductase</fullName>
    </submittedName>
</protein>
<dbReference type="InterPro" id="IPR023210">
    <property type="entry name" value="NADP_OxRdtase_dom"/>
</dbReference>
<sequence>MKTTKIGLGLAALGRPDYINIRNSTVDKSVIAFKQKAFTMLDHAYSFGIRYFDTAPSYGKGEEFLLDWKTTRKRNDLILGTKWGYTYVANWEIGYSGKHEIKEHSLSKLQEQWQVSKQLLPELGIYQVHSATLESGILDNTTVLEELHAIKKETGLSIGISTSGTQQTEVIKKALEIKVNNEDLFTSFQVTYNVLEQFTYPILKQLLKENKKVIIKEALANGRVFKNDNFLHYQKNYNILYSLANKYNVGVDAIALRFIIEALQPTYILSGASEPEQLTSNYKALDISLTKQEVKLLQKLATNATAYWKERSDLKWN</sequence>